<gene>
    <name evidence="2" type="ORF">CAMP_LOCUS5311</name>
</gene>
<evidence type="ECO:0000313" key="2">
    <source>
        <dbReference type="EMBL" id="CAI5442674.1"/>
    </source>
</evidence>
<keyword evidence="1" id="KW-0732">Signal</keyword>
<reference evidence="2" key="1">
    <citation type="submission" date="2022-11" db="EMBL/GenBank/DDBJ databases">
        <authorList>
            <person name="Kikuchi T."/>
        </authorList>
    </citation>
    <scope>NUCLEOTIDE SEQUENCE</scope>
    <source>
        <strain evidence="2">PS1010</strain>
    </source>
</reference>
<dbReference type="AlphaFoldDB" id="A0A9P1MWB4"/>
<dbReference type="PANTHER" id="PTHR21479:SF8">
    <property type="entry name" value="ML DOMAIN-CONTAINING PROTEIN-RELATED"/>
    <property type="match status" value="1"/>
</dbReference>
<protein>
    <submittedName>
        <fullName evidence="2">Uncharacterized protein</fullName>
    </submittedName>
</protein>
<name>A0A9P1MWB4_9PELO</name>
<feature type="chain" id="PRO_5040105717" evidence="1">
    <location>
        <begin position="19"/>
        <end position="145"/>
    </location>
</feature>
<comment type="caution">
    <text evidence="2">The sequence shown here is derived from an EMBL/GenBank/DDBJ whole genome shotgun (WGS) entry which is preliminary data.</text>
</comment>
<dbReference type="PANTHER" id="PTHR21479">
    <property type="match status" value="1"/>
</dbReference>
<dbReference type="Proteomes" id="UP001152747">
    <property type="component" value="Unassembled WGS sequence"/>
</dbReference>
<evidence type="ECO:0000313" key="3">
    <source>
        <dbReference type="Proteomes" id="UP001152747"/>
    </source>
</evidence>
<organism evidence="2 3">
    <name type="scientific">Caenorhabditis angaria</name>
    <dbReference type="NCBI Taxonomy" id="860376"/>
    <lineage>
        <taxon>Eukaryota</taxon>
        <taxon>Metazoa</taxon>
        <taxon>Ecdysozoa</taxon>
        <taxon>Nematoda</taxon>
        <taxon>Chromadorea</taxon>
        <taxon>Rhabditida</taxon>
        <taxon>Rhabditina</taxon>
        <taxon>Rhabditomorpha</taxon>
        <taxon>Rhabditoidea</taxon>
        <taxon>Rhabditidae</taxon>
        <taxon>Peloderinae</taxon>
        <taxon>Caenorhabditis</taxon>
    </lineage>
</organism>
<feature type="signal peptide" evidence="1">
    <location>
        <begin position="1"/>
        <end position="18"/>
    </location>
</feature>
<sequence>MFSNIFILLAILISISEASDKFTFDLTITCRHTERPKFWYEVDFIENDTASPGDRMKKPYSEEIPTGTKKIQFIGSQDGDENFSKGYSISAIFEHDCTPERSRTKVNFRFTDFCKIGRDCTIRFDADLTDKQGLINAKARISYFA</sequence>
<evidence type="ECO:0000256" key="1">
    <source>
        <dbReference type="SAM" id="SignalP"/>
    </source>
</evidence>
<proteinExistence type="predicted"/>
<keyword evidence="3" id="KW-1185">Reference proteome</keyword>
<accession>A0A9P1MWB4</accession>
<dbReference type="EMBL" id="CANHGI010000002">
    <property type="protein sequence ID" value="CAI5442674.1"/>
    <property type="molecule type" value="Genomic_DNA"/>
</dbReference>